<evidence type="ECO:0000313" key="5">
    <source>
        <dbReference type="EMBL" id="JAT46059.1"/>
    </source>
</evidence>
<reference evidence="5" key="1">
    <citation type="submission" date="2015-07" db="EMBL/GenBank/DDBJ databases">
        <title>Transcriptome Assembly of Anthurium amnicola.</title>
        <authorList>
            <person name="Suzuki J."/>
        </authorList>
    </citation>
    <scope>NUCLEOTIDE SEQUENCE</scope>
</reference>
<sequence length="253" mass="28120">MYSEMGLLLPHPQEPHALPEELLCLLEAHNAPTLLDNGGRDMLLNSRISDYDLGTKHDLLKAPEPNIEEPVIELDPLTAAICMVCHDDDDGITADTDPIQSDQPLSGVLSDCKDPLARCPTKDTLSKLSDVKTPAPQVEEEKNIQNNEVMGEGPMQKCFSSGSLTAQDCTKGMDLGSVFEIRRTYSEGDIQITLGNGNINHLNPSIVYPPSGRLLTIADHKIEERREKISRYRKKKTKRNFGRKIKYACRKAL</sequence>
<dbReference type="EMBL" id="GDJX01021877">
    <property type="protein sequence ID" value="JAT46059.1"/>
    <property type="molecule type" value="Transcribed_RNA"/>
</dbReference>
<dbReference type="GO" id="GO:0003700">
    <property type="term" value="F:DNA-binding transcription factor activity"/>
    <property type="evidence" value="ECO:0007669"/>
    <property type="project" value="TreeGrafter"/>
</dbReference>
<dbReference type="GO" id="GO:0005634">
    <property type="term" value="C:nucleus"/>
    <property type="evidence" value="ECO:0007669"/>
    <property type="project" value="UniProtKB-SubCell"/>
</dbReference>
<keyword evidence="2 3" id="KW-0539">Nucleus</keyword>
<feature type="non-terminal residue" evidence="5">
    <location>
        <position position="253"/>
    </location>
</feature>
<organism evidence="5">
    <name type="scientific">Anthurium amnicola</name>
    <dbReference type="NCBI Taxonomy" id="1678845"/>
    <lineage>
        <taxon>Eukaryota</taxon>
        <taxon>Viridiplantae</taxon>
        <taxon>Streptophyta</taxon>
        <taxon>Embryophyta</taxon>
        <taxon>Tracheophyta</taxon>
        <taxon>Spermatophyta</taxon>
        <taxon>Magnoliopsida</taxon>
        <taxon>Liliopsida</taxon>
        <taxon>Araceae</taxon>
        <taxon>Pothoideae</taxon>
        <taxon>Potheae</taxon>
        <taxon>Anthurium</taxon>
    </lineage>
</organism>
<accession>A0A1D1XUM4</accession>
<dbReference type="GO" id="GO:0009909">
    <property type="term" value="P:regulation of flower development"/>
    <property type="evidence" value="ECO:0007669"/>
    <property type="project" value="InterPro"/>
</dbReference>
<comment type="subcellular location">
    <subcellularLocation>
        <location evidence="1 3">Nucleus</location>
    </subcellularLocation>
</comment>
<feature type="domain" description="CCT" evidence="4">
    <location>
        <begin position="225"/>
        <end position="253"/>
    </location>
</feature>
<name>A0A1D1XUM4_9ARAE</name>
<dbReference type="AlphaFoldDB" id="A0A1D1XUM4"/>
<evidence type="ECO:0000256" key="1">
    <source>
        <dbReference type="ARBA" id="ARBA00004123"/>
    </source>
</evidence>
<dbReference type="PANTHER" id="PTHR31319:SF71">
    <property type="entry name" value="CCT MOTIF FAMILY PROTEIN"/>
    <property type="match status" value="1"/>
</dbReference>
<dbReference type="Pfam" id="PF06203">
    <property type="entry name" value="CCT"/>
    <property type="match status" value="1"/>
</dbReference>
<evidence type="ECO:0000256" key="3">
    <source>
        <dbReference type="PROSITE-ProRule" id="PRU00357"/>
    </source>
</evidence>
<gene>
    <name evidence="5" type="primary">COL9_3</name>
    <name evidence="5" type="ORF">g.21350</name>
</gene>
<dbReference type="PANTHER" id="PTHR31319">
    <property type="entry name" value="ZINC FINGER PROTEIN CONSTANS-LIKE 4"/>
    <property type="match status" value="1"/>
</dbReference>
<dbReference type="InterPro" id="IPR045281">
    <property type="entry name" value="CONSTANS-like"/>
</dbReference>
<dbReference type="PROSITE" id="PS51017">
    <property type="entry name" value="CCT"/>
    <property type="match status" value="1"/>
</dbReference>
<protein>
    <submittedName>
        <fullName evidence="5">Zinc finger protein CONSTANS-LIKE 9</fullName>
    </submittedName>
</protein>
<dbReference type="InterPro" id="IPR010402">
    <property type="entry name" value="CCT_domain"/>
</dbReference>
<evidence type="ECO:0000256" key="2">
    <source>
        <dbReference type="ARBA" id="ARBA00023242"/>
    </source>
</evidence>
<proteinExistence type="predicted"/>
<evidence type="ECO:0000259" key="4">
    <source>
        <dbReference type="PROSITE" id="PS51017"/>
    </source>
</evidence>